<protein>
    <recommendedName>
        <fullName evidence="8">Trafficking protein particle complex subunit</fullName>
    </recommendedName>
</protein>
<dbReference type="PANTHER" id="PTHR13048">
    <property type="entry name" value="TRAFFICKING PROTEIN PARTICLE COMPLEX SUBUNIT 3"/>
    <property type="match status" value="1"/>
</dbReference>
<evidence type="ECO:0000313" key="9">
    <source>
        <dbReference type="EMBL" id="CAD9869704.1"/>
    </source>
</evidence>
<evidence type="ECO:0000256" key="2">
    <source>
        <dbReference type="ARBA" id="ARBA00004240"/>
    </source>
</evidence>
<dbReference type="InterPro" id="IPR016721">
    <property type="entry name" value="Bet3"/>
</dbReference>
<evidence type="ECO:0000256" key="3">
    <source>
        <dbReference type="ARBA" id="ARBA00006218"/>
    </source>
</evidence>
<sequence>MGKVNAELFSLTYGSMVMQLIEDYEDVNAVNIQLEKMGYNMGVRLIDEFLAKSGLTVSCQDFRETGEVIAKVAFKMFLGLGAEASQWNNEGTAFSLVFPDNPLTEFVELPPQFASSLLYSNLLCGVIRGALEMVQIRIECRFVRDVLQGDEVNEIRIELKEFLEDIAGEDYKES</sequence>
<keyword evidence="5" id="KW-0256">Endoplasmic reticulum</keyword>
<dbReference type="InterPro" id="IPR007194">
    <property type="entry name" value="TRAPP_component"/>
</dbReference>
<comment type="subcellular location">
    <subcellularLocation>
        <location evidence="2">Endoplasmic reticulum</location>
    </subcellularLocation>
    <subcellularLocation>
        <location evidence="1 8">Golgi apparatus</location>
        <location evidence="1 8">cis-Golgi network</location>
    </subcellularLocation>
</comment>
<comment type="subunit">
    <text evidence="8">Homodimer.</text>
</comment>
<organism evidence="9">
    <name type="scientific">Fibrocapsa japonica</name>
    <dbReference type="NCBI Taxonomy" id="94617"/>
    <lineage>
        <taxon>Eukaryota</taxon>
        <taxon>Sar</taxon>
        <taxon>Stramenopiles</taxon>
        <taxon>Ochrophyta</taxon>
        <taxon>Raphidophyceae</taxon>
        <taxon>Chattonellales</taxon>
        <taxon>Chattonellaceae</taxon>
        <taxon>Fibrocapsa</taxon>
    </lineage>
</organism>
<name>A0A7S2V4X7_9STRA</name>
<evidence type="ECO:0000256" key="7">
    <source>
        <dbReference type="ARBA" id="ARBA00023034"/>
    </source>
</evidence>
<evidence type="ECO:0000256" key="8">
    <source>
        <dbReference type="PIRNR" id="PIRNR018293"/>
    </source>
</evidence>
<comment type="similarity">
    <text evidence="3 8">Belongs to the TRAPP small subunits family. BET3 subfamily.</text>
</comment>
<dbReference type="GO" id="GO:0016236">
    <property type="term" value="P:macroautophagy"/>
    <property type="evidence" value="ECO:0007669"/>
    <property type="project" value="UniProtKB-ARBA"/>
</dbReference>
<dbReference type="SUPFAM" id="SSF111126">
    <property type="entry name" value="Ligand-binding domain in the NO signalling and Golgi transport"/>
    <property type="match status" value="1"/>
</dbReference>
<comment type="function">
    <text evidence="8">May play a role in vesicular transport from endoplasmic reticulum to Golgi.</text>
</comment>
<keyword evidence="7 8" id="KW-0333">Golgi apparatus</keyword>
<keyword evidence="4 8" id="KW-0813">Transport</keyword>
<gene>
    <name evidence="9" type="ORF">FJAP1339_LOCUS9254</name>
</gene>
<evidence type="ECO:0000256" key="6">
    <source>
        <dbReference type="ARBA" id="ARBA00022892"/>
    </source>
</evidence>
<dbReference type="GO" id="GO:0005783">
    <property type="term" value="C:endoplasmic reticulum"/>
    <property type="evidence" value="ECO:0007669"/>
    <property type="project" value="UniProtKB-SubCell"/>
</dbReference>
<proteinExistence type="inferred from homology"/>
<reference evidence="9" key="1">
    <citation type="submission" date="2021-01" db="EMBL/GenBank/DDBJ databases">
        <authorList>
            <person name="Corre E."/>
            <person name="Pelletier E."/>
            <person name="Niang G."/>
            <person name="Scheremetjew M."/>
            <person name="Finn R."/>
            <person name="Kale V."/>
            <person name="Holt S."/>
            <person name="Cochrane G."/>
            <person name="Meng A."/>
            <person name="Brown T."/>
            <person name="Cohen L."/>
        </authorList>
    </citation>
    <scope>NUCLEOTIDE SEQUENCE</scope>
    <source>
        <strain evidence="9">CCMP1661</strain>
    </source>
</reference>
<dbReference type="GO" id="GO:0005794">
    <property type="term" value="C:Golgi apparatus"/>
    <property type="evidence" value="ECO:0007669"/>
    <property type="project" value="UniProtKB-SubCell"/>
</dbReference>
<dbReference type="FunFam" id="3.30.1380.20:FF:000001">
    <property type="entry name" value="Trafficking protein particle complex subunit BET3"/>
    <property type="match status" value="1"/>
</dbReference>
<accession>A0A7S2V4X7</accession>
<dbReference type="GO" id="GO:0030008">
    <property type="term" value="C:TRAPP complex"/>
    <property type="evidence" value="ECO:0007669"/>
    <property type="project" value="InterPro"/>
</dbReference>
<dbReference type="EMBL" id="HBHR01018392">
    <property type="protein sequence ID" value="CAD9869704.1"/>
    <property type="molecule type" value="Transcribed_RNA"/>
</dbReference>
<dbReference type="InterPro" id="IPR024096">
    <property type="entry name" value="NO_sig/Golgi_transp_ligand-bd"/>
</dbReference>
<dbReference type="Pfam" id="PF04051">
    <property type="entry name" value="TRAPP"/>
    <property type="match status" value="1"/>
</dbReference>
<dbReference type="GO" id="GO:0048193">
    <property type="term" value="P:Golgi vesicle transport"/>
    <property type="evidence" value="ECO:0007669"/>
    <property type="project" value="InterPro"/>
</dbReference>
<dbReference type="AlphaFoldDB" id="A0A7S2V4X7"/>
<dbReference type="CDD" id="cd14942">
    <property type="entry name" value="TRAPPC3_bet3"/>
    <property type="match status" value="1"/>
</dbReference>
<dbReference type="Gene3D" id="3.30.1380.20">
    <property type="entry name" value="Trafficking protein particle complex subunit 3"/>
    <property type="match status" value="1"/>
</dbReference>
<evidence type="ECO:0000256" key="1">
    <source>
        <dbReference type="ARBA" id="ARBA00004222"/>
    </source>
</evidence>
<evidence type="ECO:0000256" key="4">
    <source>
        <dbReference type="ARBA" id="ARBA00022448"/>
    </source>
</evidence>
<evidence type="ECO:0000256" key="5">
    <source>
        <dbReference type="ARBA" id="ARBA00022824"/>
    </source>
</evidence>
<keyword evidence="6 8" id="KW-0931">ER-Golgi transport</keyword>
<dbReference type="PIRSF" id="PIRSF018293">
    <property type="entry name" value="TRAPP_I_complex_Bet3"/>
    <property type="match status" value="1"/>
</dbReference>